<organism evidence="6 7">
    <name type="scientific">Bordetella genomosp. 1</name>
    <dbReference type="NCBI Taxonomy" id="1395607"/>
    <lineage>
        <taxon>Bacteria</taxon>
        <taxon>Pseudomonadati</taxon>
        <taxon>Pseudomonadota</taxon>
        <taxon>Betaproteobacteria</taxon>
        <taxon>Burkholderiales</taxon>
        <taxon>Alcaligenaceae</taxon>
        <taxon>Bordetella</taxon>
    </lineage>
</organism>
<dbReference type="AlphaFoldDB" id="A0A261RX22"/>
<dbReference type="InterPro" id="IPR005119">
    <property type="entry name" value="LysR_subst-bd"/>
</dbReference>
<dbReference type="GO" id="GO:0000976">
    <property type="term" value="F:transcription cis-regulatory region binding"/>
    <property type="evidence" value="ECO:0007669"/>
    <property type="project" value="TreeGrafter"/>
</dbReference>
<evidence type="ECO:0000256" key="4">
    <source>
        <dbReference type="ARBA" id="ARBA00023163"/>
    </source>
</evidence>
<dbReference type="Gene3D" id="3.40.190.10">
    <property type="entry name" value="Periplasmic binding protein-like II"/>
    <property type="match status" value="2"/>
</dbReference>
<name>A0A261RX22_9BORD</name>
<evidence type="ECO:0000259" key="5">
    <source>
        <dbReference type="PROSITE" id="PS50931"/>
    </source>
</evidence>
<dbReference type="SUPFAM" id="SSF46785">
    <property type="entry name" value="Winged helix' DNA-binding domain"/>
    <property type="match status" value="1"/>
</dbReference>
<feature type="domain" description="HTH lysR-type" evidence="5">
    <location>
        <begin position="1"/>
        <end position="58"/>
    </location>
</feature>
<dbReference type="PROSITE" id="PS50931">
    <property type="entry name" value="HTH_LYSR"/>
    <property type="match status" value="1"/>
</dbReference>
<evidence type="ECO:0000256" key="3">
    <source>
        <dbReference type="ARBA" id="ARBA00023125"/>
    </source>
</evidence>
<proteinExistence type="inferred from homology"/>
<dbReference type="FunFam" id="1.10.10.10:FF:000001">
    <property type="entry name" value="LysR family transcriptional regulator"/>
    <property type="match status" value="1"/>
</dbReference>
<gene>
    <name evidence="6" type="ORF">CEG14_22025</name>
</gene>
<keyword evidence="2" id="KW-0805">Transcription regulation</keyword>
<accession>A0A261RX22</accession>
<dbReference type="InterPro" id="IPR000847">
    <property type="entry name" value="LysR_HTH_N"/>
</dbReference>
<dbReference type="GO" id="GO:0003700">
    <property type="term" value="F:DNA-binding transcription factor activity"/>
    <property type="evidence" value="ECO:0007669"/>
    <property type="project" value="InterPro"/>
</dbReference>
<evidence type="ECO:0000256" key="2">
    <source>
        <dbReference type="ARBA" id="ARBA00023015"/>
    </source>
</evidence>
<dbReference type="PANTHER" id="PTHR30126">
    <property type="entry name" value="HTH-TYPE TRANSCRIPTIONAL REGULATOR"/>
    <property type="match status" value="1"/>
</dbReference>
<keyword evidence="4" id="KW-0804">Transcription</keyword>
<dbReference type="CDD" id="cd05466">
    <property type="entry name" value="PBP2_LTTR_substrate"/>
    <property type="match status" value="1"/>
</dbReference>
<dbReference type="Proteomes" id="UP000217005">
    <property type="component" value="Unassembled WGS sequence"/>
</dbReference>
<protein>
    <submittedName>
        <fullName evidence="6">LysR family transcriptional regulator</fullName>
    </submittedName>
</protein>
<comment type="similarity">
    <text evidence="1">Belongs to the LysR transcriptional regulatory family.</text>
</comment>
<evidence type="ECO:0000313" key="6">
    <source>
        <dbReference type="EMBL" id="OZI29297.1"/>
    </source>
</evidence>
<dbReference type="InterPro" id="IPR036390">
    <property type="entry name" value="WH_DNA-bd_sf"/>
</dbReference>
<sequence>MTLKQLEAFYWAATCRNFAVAANRLSISVSSLSKRIGELEASLGAALFNRSARSASLTPLGEHLLPHARELLRGADQFLQQAGTQLSYAGRCRFGVGELTSLTWMPRLIEAIQQAHPNLLVEPFAGVGQLVEDGLENGELDFAIIAGPSSRPAVASSRIGQAEFGWVAAPRALGRRQRVRPAQLADMTLVTLPQNSGVIRILDDWLAAHHVAPGRAMNCNSWGAVAGMIRQGLGVGFLPTAWAEVLCRRGDLVMLADFPPLNPLQYTFQRRRDDTRPMLDDMRKLAAKLIDFHAPSCLV</sequence>
<reference evidence="6 7" key="1">
    <citation type="submission" date="2017-05" db="EMBL/GenBank/DDBJ databases">
        <title>Complete and WGS of Bordetella genogroups.</title>
        <authorList>
            <person name="Spilker T."/>
            <person name="LiPuma J."/>
        </authorList>
    </citation>
    <scope>NUCLEOTIDE SEQUENCE [LARGE SCALE GENOMIC DNA]</scope>
    <source>
        <strain evidence="6 7">AU17610</strain>
    </source>
</reference>
<dbReference type="Pfam" id="PF03466">
    <property type="entry name" value="LysR_substrate"/>
    <property type="match status" value="1"/>
</dbReference>
<evidence type="ECO:0000256" key="1">
    <source>
        <dbReference type="ARBA" id="ARBA00009437"/>
    </source>
</evidence>
<dbReference type="EMBL" id="NEVL01000005">
    <property type="protein sequence ID" value="OZI29297.1"/>
    <property type="molecule type" value="Genomic_DNA"/>
</dbReference>
<dbReference type="InterPro" id="IPR036388">
    <property type="entry name" value="WH-like_DNA-bd_sf"/>
</dbReference>
<evidence type="ECO:0000313" key="7">
    <source>
        <dbReference type="Proteomes" id="UP000217005"/>
    </source>
</evidence>
<dbReference type="OrthoDB" id="8651113at2"/>
<dbReference type="RefSeq" id="WP_094828535.1">
    <property type="nucleotide sequence ID" value="NZ_NEVL01000005.1"/>
</dbReference>
<dbReference type="Gene3D" id="1.10.10.10">
    <property type="entry name" value="Winged helix-like DNA-binding domain superfamily/Winged helix DNA-binding domain"/>
    <property type="match status" value="1"/>
</dbReference>
<keyword evidence="3" id="KW-0238">DNA-binding</keyword>
<comment type="caution">
    <text evidence="6">The sequence shown here is derived from an EMBL/GenBank/DDBJ whole genome shotgun (WGS) entry which is preliminary data.</text>
</comment>
<dbReference type="SUPFAM" id="SSF53850">
    <property type="entry name" value="Periplasmic binding protein-like II"/>
    <property type="match status" value="1"/>
</dbReference>
<dbReference type="PANTHER" id="PTHR30126:SF94">
    <property type="entry name" value="LYSR FAMILY TRANSCRIPTIONAL REGULATOR"/>
    <property type="match status" value="1"/>
</dbReference>
<dbReference type="Pfam" id="PF00126">
    <property type="entry name" value="HTH_1"/>
    <property type="match status" value="1"/>
</dbReference>